<name>R8BXL3_PHAM7</name>
<accession>R8BXL3</accession>
<reference evidence="2" key="1">
    <citation type="journal article" date="2013" name="Genome Announc.">
        <title>Draft genome sequence of the ascomycete Phaeoacremonium aleophilum strain UCR-PA7, a causal agent of the esca disease complex in grapevines.</title>
        <authorList>
            <person name="Blanco-Ulate B."/>
            <person name="Rolshausen P."/>
            <person name="Cantu D."/>
        </authorList>
    </citation>
    <scope>NUCLEOTIDE SEQUENCE [LARGE SCALE GENOMIC DNA]</scope>
    <source>
        <strain evidence="2">UCR-PA7</strain>
    </source>
</reference>
<gene>
    <name evidence="1" type="ORF">UCRPA7_337</name>
</gene>
<dbReference type="KEGG" id="tmn:UCRPA7_337"/>
<proteinExistence type="predicted"/>
<dbReference type="Proteomes" id="UP000014074">
    <property type="component" value="Unassembled WGS sequence"/>
</dbReference>
<dbReference type="GeneID" id="19323711"/>
<dbReference type="RefSeq" id="XP_007911124.1">
    <property type="nucleotide sequence ID" value="XM_007912933.1"/>
</dbReference>
<evidence type="ECO:0000313" key="1">
    <source>
        <dbReference type="EMBL" id="EOO04082.1"/>
    </source>
</evidence>
<dbReference type="AlphaFoldDB" id="R8BXL3"/>
<dbReference type="EMBL" id="KB932800">
    <property type="protein sequence ID" value="EOO04082.1"/>
    <property type="molecule type" value="Genomic_DNA"/>
</dbReference>
<dbReference type="HOGENOM" id="CLU_2005496_0_0_1"/>
<organism evidence="1 2">
    <name type="scientific">Phaeoacremonium minimum (strain UCR-PA7)</name>
    <name type="common">Esca disease fungus</name>
    <name type="synonym">Togninia minima</name>
    <dbReference type="NCBI Taxonomy" id="1286976"/>
    <lineage>
        <taxon>Eukaryota</taxon>
        <taxon>Fungi</taxon>
        <taxon>Dikarya</taxon>
        <taxon>Ascomycota</taxon>
        <taxon>Pezizomycotina</taxon>
        <taxon>Sordariomycetes</taxon>
        <taxon>Sordariomycetidae</taxon>
        <taxon>Togniniales</taxon>
        <taxon>Togniniaceae</taxon>
        <taxon>Phaeoacremonium</taxon>
    </lineage>
</organism>
<sequence>MPSAAARRLYEDQIPSFMSVFDLDADAIGDRDTVTIVDPKMMEVDQAAHKIQNDSHQLLGPNPVQVGRFITNNHSLMYRFLIIVRSFSVIIARLSYQLGSSKLLSGNFVWRAVIHGEPQCLRGK</sequence>
<protein>
    <submittedName>
        <fullName evidence="1">Putative tyrosine-protein phosphatase pmp1 protein</fullName>
    </submittedName>
</protein>
<evidence type="ECO:0000313" key="2">
    <source>
        <dbReference type="Proteomes" id="UP000014074"/>
    </source>
</evidence>
<keyword evidence="2" id="KW-1185">Reference proteome</keyword>
<dbReference type="OrthoDB" id="426001at2759"/>